<dbReference type="EMBL" id="FQVG01000031">
    <property type="protein sequence ID" value="SHF05378.1"/>
    <property type="molecule type" value="Genomic_DNA"/>
</dbReference>
<proteinExistence type="predicted"/>
<dbReference type="Gene3D" id="3.30.70.2660">
    <property type="match status" value="1"/>
</dbReference>
<dbReference type="Pfam" id="PF09704">
    <property type="entry name" value="Cas_Cas5d"/>
    <property type="match status" value="1"/>
</dbReference>
<dbReference type="RefSeq" id="WP_073248984.1">
    <property type="nucleotide sequence ID" value="NZ_FQVG01000031.1"/>
</dbReference>
<protein>
    <submittedName>
        <fullName evidence="2">CRISPR-associated protein Cas5h</fullName>
    </submittedName>
</protein>
<evidence type="ECO:0000313" key="2">
    <source>
        <dbReference type="EMBL" id="SHF05378.1"/>
    </source>
</evidence>
<evidence type="ECO:0000313" key="3">
    <source>
        <dbReference type="Proteomes" id="UP000184423"/>
    </source>
</evidence>
<dbReference type="GO" id="GO:0043571">
    <property type="term" value="P:maintenance of CRISPR repeat elements"/>
    <property type="evidence" value="ECO:0007669"/>
    <property type="project" value="InterPro"/>
</dbReference>
<keyword evidence="1" id="KW-0051">Antiviral defense</keyword>
<reference evidence="3" key="1">
    <citation type="submission" date="2016-11" db="EMBL/GenBank/DDBJ databases">
        <authorList>
            <person name="Varghese N."/>
            <person name="Submissions S."/>
        </authorList>
    </citation>
    <scope>NUCLEOTIDE SEQUENCE [LARGE SCALE GENOMIC DNA]</scope>
    <source>
        <strain evidence="3">DSM 10124</strain>
    </source>
</reference>
<dbReference type="NCBIfam" id="TIGR02593">
    <property type="entry name" value="CRISPR_cas5"/>
    <property type="match status" value="1"/>
</dbReference>
<dbReference type="InterPro" id="IPR013422">
    <property type="entry name" value="CRISPR-assoc_prot_Cas5_N"/>
</dbReference>
<sequence>MKVLVFDMKGRLAHFRKFYTNSSSLSYLLPPRTTLMGIVAAIMGYERDSYYELLSSENLNLSVRIMFKPRKIMQTLNYMKIENPKDVYKVKDHTQVPFEVIAAQNGSVLYRVYLNHKDEEVYKIIKDKIATSRCEYPIYFGGAPFSASFEFVGEFEAENIDGTHEIVTPVNKDFIEKLDFNFENFTLARERMPRDFYSDRLIKEAATYIFEEEGKALKVKLNCDALRLQNGENIVFM</sequence>
<dbReference type="Proteomes" id="UP000184423">
    <property type="component" value="Unassembled WGS sequence"/>
</dbReference>
<evidence type="ECO:0000256" key="1">
    <source>
        <dbReference type="ARBA" id="ARBA00023118"/>
    </source>
</evidence>
<dbReference type="GO" id="GO:0051607">
    <property type="term" value="P:defense response to virus"/>
    <property type="evidence" value="ECO:0007669"/>
    <property type="project" value="UniProtKB-KW"/>
</dbReference>
<organism evidence="2 3">
    <name type="scientific">Caloramator proteoclasticus DSM 10124</name>
    <dbReference type="NCBI Taxonomy" id="1121262"/>
    <lineage>
        <taxon>Bacteria</taxon>
        <taxon>Bacillati</taxon>
        <taxon>Bacillota</taxon>
        <taxon>Clostridia</taxon>
        <taxon>Eubacteriales</taxon>
        <taxon>Clostridiaceae</taxon>
        <taxon>Caloramator</taxon>
    </lineage>
</organism>
<gene>
    <name evidence="2" type="ORF">SAMN02746091_01667</name>
</gene>
<dbReference type="InterPro" id="IPR021124">
    <property type="entry name" value="CRISPR-assoc_prot_Cas5"/>
</dbReference>
<name>A0A1M4YIC8_9CLOT</name>
<dbReference type="NCBIfam" id="TIGR02592">
    <property type="entry name" value="cas_Cas5h"/>
    <property type="match status" value="1"/>
</dbReference>
<accession>A0A1M4YIC8</accession>
<dbReference type="InterPro" id="IPR013421">
    <property type="entry name" value="CRISPR-assoc_prot_Cas5_HALMA"/>
</dbReference>
<keyword evidence="3" id="KW-1185">Reference proteome</keyword>
<dbReference type="AlphaFoldDB" id="A0A1M4YIC8"/>